<dbReference type="InterPro" id="IPR004826">
    <property type="entry name" value="bZIP_Maf"/>
</dbReference>
<evidence type="ECO:0000313" key="9">
    <source>
        <dbReference type="EMBL" id="MUP40896.1"/>
    </source>
</evidence>
<dbReference type="InterPro" id="IPR047167">
    <property type="entry name" value="NFE2-like"/>
</dbReference>
<dbReference type="EMBL" id="GHBY01000719">
    <property type="protein sequence ID" value="MUP40896.1"/>
    <property type="molecule type" value="Transcribed_RNA"/>
</dbReference>
<keyword evidence="2" id="KW-0238">DNA-binding</keyword>
<dbReference type="InterPro" id="IPR004827">
    <property type="entry name" value="bZIP"/>
</dbReference>
<dbReference type="GO" id="GO:0000978">
    <property type="term" value="F:RNA polymerase II cis-regulatory region sequence-specific DNA binding"/>
    <property type="evidence" value="ECO:0007669"/>
    <property type="project" value="InterPro"/>
</dbReference>
<feature type="domain" description="BZIP" evidence="8">
    <location>
        <begin position="664"/>
        <end position="727"/>
    </location>
</feature>
<feature type="region of interest" description="Disordered" evidence="7">
    <location>
        <begin position="56"/>
        <end position="85"/>
    </location>
</feature>
<protein>
    <submittedName>
        <fullName evidence="9">Segmentation protein cap'n'collar</fullName>
    </submittedName>
</protein>
<feature type="coiled-coil region" evidence="6">
    <location>
        <begin position="682"/>
        <end position="723"/>
    </location>
</feature>
<dbReference type="PROSITE" id="PS50217">
    <property type="entry name" value="BZIP"/>
    <property type="match status" value="1"/>
</dbReference>
<dbReference type="GO" id="GO:0005634">
    <property type="term" value="C:nucleus"/>
    <property type="evidence" value="ECO:0007669"/>
    <property type="project" value="TreeGrafter"/>
</dbReference>
<dbReference type="PANTHER" id="PTHR24411">
    <property type="entry name" value="NUCLEAR FACTOR ERYTHROID 2-RELATED FACTOR"/>
    <property type="match status" value="1"/>
</dbReference>
<dbReference type="SUPFAM" id="SSF47454">
    <property type="entry name" value="A DNA-binding domain in eukaryotic transcription factors"/>
    <property type="match status" value="1"/>
</dbReference>
<evidence type="ECO:0000256" key="4">
    <source>
        <dbReference type="ARBA" id="ARBA00023163"/>
    </source>
</evidence>
<dbReference type="FunFam" id="1.10.880.10:FF:000004">
    <property type="entry name" value="Nuclear factor, erythroid 2"/>
    <property type="match status" value="1"/>
</dbReference>
<dbReference type="Gene3D" id="1.10.880.10">
    <property type="entry name" value="Transcription factor, Skn-1-like, DNA-binding domain"/>
    <property type="match status" value="1"/>
</dbReference>
<evidence type="ECO:0000256" key="1">
    <source>
        <dbReference type="ARBA" id="ARBA00023015"/>
    </source>
</evidence>
<evidence type="ECO:0000256" key="6">
    <source>
        <dbReference type="SAM" id="Coils"/>
    </source>
</evidence>
<feature type="region of interest" description="Disordered" evidence="7">
    <location>
        <begin position="395"/>
        <end position="418"/>
    </location>
</feature>
<feature type="compositionally biased region" description="Polar residues" evidence="7">
    <location>
        <begin position="470"/>
        <end position="484"/>
    </location>
</feature>
<keyword evidence="3" id="KW-0010">Activator</keyword>
<dbReference type="CDD" id="cd14698">
    <property type="entry name" value="bZIP_CNC"/>
    <property type="match status" value="1"/>
</dbReference>
<name>A0A646QE32_9MYRI</name>
<feature type="compositionally biased region" description="Low complexity" evidence="7">
    <location>
        <begin position="398"/>
        <end position="416"/>
    </location>
</feature>
<keyword evidence="6" id="KW-0175">Coiled coil</keyword>
<dbReference type="SMART" id="SM00338">
    <property type="entry name" value="BRLZ"/>
    <property type="match status" value="1"/>
</dbReference>
<feature type="compositionally biased region" description="Basic and acidic residues" evidence="7">
    <location>
        <begin position="56"/>
        <end position="68"/>
    </location>
</feature>
<keyword evidence="1" id="KW-0805">Transcription regulation</keyword>
<evidence type="ECO:0000256" key="7">
    <source>
        <dbReference type="SAM" id="MobiDB-lite"/>
    </source>
</evidence>
<dbReference type="PROSITE" id="PS00036">
    <property type="entry name" value="BZIP_BASIC"/>
    <property type="match status" value="1"/>
</dbReference>
<evidence type="ECO:0000256" key="5">
    <source>
        <dbReference type="ARBA" id="ARBA00023242"/>
    </source>
</evidence>
<feature type="region of interest" description="Disordered" evidence="7">
    <location>
        <begin position="457"/>
        <end position="490"/>
    </location>
</feature>
<dbReference type="GO" id="GO:0000981">
    <property type="term" value="F:DNA-binding transcription factor activity, RNA polymerase II-specific"/>
    <property type="evidence" value="ECO:0007669"/>
    <property type="project" value="TreeGrafter"/>
</dbReference>
<evidence type="ECO:0000259" key="8">
    <source>
        <dbReference type="PROSITE" id="PS50217"/>
    </source>
</evidence>
<reference evidence="9" key="1">
    <citation type="submission" date="2018-11" db="EMBL/GenBank/DDBJ databases">
        <title>Venom-gland transcriptomics and venom proteomics of the Florida green centipede (Hemiscolopendra marginata) reveal sex-based variation in a centipede venom.</title>
        <authorList>
            <person name="Nystrom G.S."/>
            <person name="Ward M.J."/>
            <person name="Ellsworth S.A."/>
            <person name="Rokyta D.R."/>
        </authorList>
    </citation>
    <scope>NUCLEOTIDE SEQUENCE</scope>
    <source>
        <tissue evidence="9">Venom gland</tissue>
    </source>
</reference>
<dbReference type="PANTHER" id="PTHR24411:SF55">
    <property type="entry name" value="SEGMENTATION PROTEIN CAP'N'COLLAR"/>
    <property type="match status" value="1"/>
</dbReference>
<proteinExistence type="predicted"/>
<organism evidence="9">
    <name type="scientific">Hemiscolopendra marginata</name>
    <dbReference type="NCBI Taxonomy" id="943146"/>
    <lineage>
        <taxon>Eukaryota</taxon>
        <taxon>Metazoa</taxon>
        <taxon>Ecdysozoa</taxon>
        <taxon>Arthropoda</taxon>
        <taxon>Myriapoda</taxon>
        <taxon>Chilopoda</taxon>
        <taxon>Pleurostigmophora</taxon>
        <taxon>Scolopendromorpha</taxon>
        <taxon>Scolopendridae</taxon>
        <taxon>Hemiscolopendra</taxon>
    </lineage>
</organism>
<feature type="compositionally biased region" description="Basic and acidic residues" evidence="7">
    <location>
        <begin position="607"/>
        <end position="627"/>
    </location>
</feature>
<feature type="region of interest" description="Disordered" evidence="7">
    <location>
        <begin position="767"/>
        <end position="787"/>
    </location>
</feature>
<evidence type="ECO:0000256" key="2">
    <source>
        <dbReference type="ARBA" id="ARBA00023125"/>
    </source>
</evidence>
<dbReference type="Pfam" id="PF03131">
    <property type="entry name" value="bZIP_Maf"/>
    <property type="match status" value="1"/>
</dbReference>
<keyword evidence="4" id="KW-0804">Transcription</keyword>
<sequence length="787" mass="89192">MTEGILFERSVQPLNYENQPSQQDMDLIEVLLKQDIDLGVTREVFDAQLRREIEKPEELEKKDKKEPSAVDDPIPNINPWDGLNYTIDSETGEHVILPENEESGLVGDFDPQLPLIEDDLLTIASEFENLPLNDTLQLTDFVKTDNLEESKPVNDSVKEDSQIDSLDSSSLFGEISNNLTEGLEEELEGMIQTQFHMHPHGRPLQARVPYLRTISMEQRWQDLANILSLPLAESEMHSSLTMVHGQHHNFTSVNSPYSNIDNCSTILLRNASLAPPLPEISNNVSFNNDIGESPNLATAVASSLSALTNSSEPMGDSSCQSTYNADGNSLVYPHNHSEINQTTEGFLSSILNDEDLQLMDMAMNEVPYGSNDRYIQNQNVPGMYTLRMLENDDAMETSSDSAVSSMGSSERVSSMSDNVQNNCCHSEWMENASDSSHPEEQNRYYGVDYSQASLPSKYRPYEYYPPRPTLPSNNSDSNNSTEPPSLQRPIQPVAQKKYQLFGKRFPPEHTLGGNMYGNTGRNSSVILPEPMKYPEYPYDRTQNERTGRPPFELVEGATAIDPPEVKFSCSLEFARQHIADRPIMEHVQHNHSYGLPPESLTNPHKPTMRDKQKKKIEDENISRDEKRARSLKIPMTNSEIINLPMDEFNERLSKYDLTEAQLALIRDIRRRGKNKVAAQNCRKRKLDQIVSLADEVQNLQEVKETLIRDRQNMMIERQRLKDKFTQLYRHVFQSLRDPDGHPYSMYEYSLQQASNGNVVLVPQNGSASLELDPLSGAKAKKKDDTTD</sequence>
<feature type="region of interest" description="Disordered" evidence="7">
    <location>
        <begin position="592"/>
        <end position="627"/>
    </location>
</feature>
<accession>A0A646QE32</accession>
<dbReference type="AlphaFoldDB" id="A0A646QE32"/>
<dbReference type="InterPro" id="IPR008917">
    <property type="entry name" value="TF_DNA-bd_sf"/>
</dbReference>
<keyword evidence="5" id="KW-0539">Nucleus</keyword>
<evidence type="ECO:0000256" key="3">
    <source>
        <dbReference type="ARBA" id="ARBA00023159"/>
    </source>
</evidence>